<dbReference type="AlphaFoldDB" id="A0AB37UHW9"/>
<evidence type="ECO:0000313" key="7">
    <source>
        <dbReference type="Proteomes" id="UP000282574"/>
    </source>
</evidence>
<dbReference type="Proteomes" id="UP000282574">
    <property type="component" value="Unassembled WGS sequence"/>
</dbReference>
<evidence type="ECO:0000256" key="2">
    <source>
        <dbReference type="ARBA" id="ARBA00022679"/>
    </source>
</evidence>
<protein>
    <submittedName>
        <fullName evidence="6">Ubiquinone biosynthesis O-methyltransferase</fullName>
    </submittedName>
</protein>
<proteinExistence type="predicted"/>
<accession>A0AB37UHW9</accession>
<keyword evidence="1" id="KW-0489">Methyltransferase</keyword>
<evidence type="ECO:0000256" key="1">
    <source>
        <dbReference type="ARBA" id="ARBA00022603"/>
    </source>
</evidence>
<dbReference type="Pfam" id="PF08241">
    <property type="entry name" value="Methyltransf_11"/>
    <property type="match status" value="1"/>
</dbReference>
<keyword evidence="7" id="KW-1185">Reference proteome</keyword>
<gene>
    <name evidence="6" type="primary">ubiG</name>
    <name evidence="6" type="ORF">DSM107010_37340</name>
</gene>
<dbReference type="EMBL" id="RSCK01000033">
    <property type="protein sequence ID" value="RUT10974.1"/>
    <property type="molecule type" value="Genomic_DNA"/>
</dbReference>
<evidence type="ECO:0000259" key="5">
    <source>
        <dbReference type="Pfam" id="PF08241"/>
    </source>
</evidence>
<keyword evidence="6" id="KW-0830">Ubiquinone</keyword>
<dbReference type="CDD" id="cd02440">
    <property type="entry name" value="AdoMet_MTases"/>
    <property type="match status" value="1"/>
</dbReference>
<dbReference type="SUPFAM" id="SSF53335">
    <property type="entry name" value="S-adenosyl-L-methionine-dependent methyltransferases"/>
    <property type="match status" value="1"/>
</dbReference>
<dbReference type="InterPro" id="IPR010233">
    <property type="entry name" value="UbiG_MeTrfase"/>
</dbReference>
<dbReference type="PANTHER" id="PTHR43464:SF19">
    <property type="entry name" value="UBIQUINONE BIOSYNTHESIS O-METHYLTRANSFERASE, MITOCHONDRIAL"/>
    <property type="match status" value="1"/>
</dbReference>
<dbReference type="Gene3D" id="3.40.50.150">
    <property type="entry name" value="Vaccinia Virus protein VP39"/>
    <property type="match status" value="1"/>
</dbReference>
<evidence type="ECO:0000256" key="3">
    <source>
        <dbReference type="ARBA" id="ARBA00022688"/>
    </source>
</evidence>
<name>A0AB37UHW9_9CYAN</name>
<dbReference type="GO" id="GO:0061542">
    <property type="term" value="F:3-demethylubiquinol 3-O-methyltransferase activity"/>
    <property type="evidence" value="ECO:0007669"/>
    <property type="project" value="InterPro"/>
</dbReference>
<reference evidence="6 7" key="1">
    <citation type="journal article" date="2019" name="Genome Biol. Evol.">
        <title>Day and night: Metabolic profiles and evolutionary relationships of six axenic non-marine cyanobacteria.</title>
        <authorList>
            <person name="Will S.E."/>
            <person name="Henke P."/>
            <person name="Boedeker C."/>
            <person name="Huang S."/>
            <person name="Brinkmann H."/>
            <person name="Rohde M."/>
            <person name="Jarek M."/>
            <person name="Friedl T."/>
            <person name="Seufert S."/>
            <person name="Schumacher M."/>
            <person name="Overmann J."/>
            <person name="Neumann-Schaal M."/>
            <person name="Petersen J."/>
        </authorList>
    </citation>
    <scope>NUCLEOTIDE SEQUENCE [LARGE SCALE GENOMIC DNA]</scope>
    <source>
        <strain evidence="6 7">SAG 39.79</strain>
    </source>
</reference>
<dbReference type="InterPro" id="IPR029063">
    <property type="entry name" value="SAM-dependent_MTases_sf"/>
</dbReference>
<evidence type="ECO:0000313" key="6">
    <source>
        <dbReference type="EMBL" id="RUT10974.1"/>
    </source>
</evidence>
<dbReference type="GO" id="GO:0010420">
    <property type="term" value="F:polyprenyldihydroxybenzoate methyltransferase activity"/>
    <property type="evidence" value="ECO:0007669"/>
    <property type="project" value="InterPro"/>
</dbReference>
<sequence>MLVKKNDLEFYDRSAAQWWQPDAKIYALHRLNPLRFQYFDRHLTNWQGLRVLDVGCGGGFSCEFLAARGAKVFGIDRSQSCIAAAKAHAATSGFEIDYQCGYAEDLPYADRYFDVVVCVDVLEHVTNWQQTVMEIHRVLQPGGTFCFDTINRTVQSQLMMIWFLEGVVKAIDRGIHDWEKFIKPEELTSLMQQQSFTNIDIKGFSLFGSSPWDAIATFWHYKRTGSLRASITDNTSVMYIGKAEKTARS</sequence>
<keyword evidence="3" id="KW-0831">Ubiquinone biosynthesis</keyword>
<dbReference type="InterPro" id="IPR013216">
    <property type="entry name" value="Methyltransf_11"/>
</dbReference>
<dbReference type="GO" id="GO:0032259">
    <property type="term" value="P:methylation"/>
    <property type="evidence" value="ECO:0007669"/>
    <property type="project" value="UniProtKB-KW"/>
</dbReference>
<comment type="caution">
    <text evidence="6">The sequence shown here is derived from an EMBL/GenBank/DDBJ whole genome shotgun (WGS) entry which is preliminary data.</text>
</comment>
<keyword evidence="2" id="KW-0808">Transferase</keyword>
<feature type="domain" description="Methyltransferase type 11" evidence="5">
    <location>
        <begin position="52"/>
        <end position="147"/>
    </location>
</feature>
<dbReference type="NCBIfam" id="TIGR01983">
    <property type="entry name" value="UbiG"/>
    <property type="match status" value="1"/>
</dbReference>
<evidence type="ECO:0000256" key="4">
    <source>
        <dbReference type="ARBA" id="ARBA00022691"/>
    </source>
</evidence>
<dbReference type="PANTHER" id="PTHR43464">
    <property type="entry name" value="METHYLTRANSFERASE"/>
    <property type="match status" value="1"/>
</dbReference>
<organism evidence="6 7">
    <name type="scientific">Chroococcidiopsis cubana SAG 39.79</name>
    <dbReference type="NCBI Taxonomy" id="388085"/>
    <lineage>
        <taxon>Bacteria</taxon>
        <taxon>Bacillati</taxon>
        <taxon>Cyanobacteriota</taxon>
        <taxon>Cyanophyceae</taxon>
        <taxon>Chroococcidiopsidales</taxon>
        <taxon>Chroococcidiopsidaceae</taxon>
        <taxon>Chroococcidiopsis</taxon>
    </lineage>
</organism>
<keyword evidence="4" id="KW-0949">S-adenosyl-L-methionine</keyword>